<accession>A0ABR9GZK2</accession>
<evidence type="ECO:0000313" key="8">
    <source>
        <dbReference type="Proteomes" id="UP000639010"/>
    </source>
</evidence>
<comment type="caution">
    <text evidence="7">The sequence shown here is derived from an EMBL/GenBank/DDBJ whole genome shotgun (WGS) entry which is preliminary data.</text>
</comment>
<keyword evidence="8" id="KW-1185">Reference proteome</keyword>
<feature type="transmembrane region" description="Helical" evidence="6">
    <location>
        <begin position="12"/>
        <end position="31"/>
    </location>
</feature>
<evidence type="ECO:0000256" key="1">
    <source>
        <dbReference type="ARBA" id="ARBA00004167"/>
    </source>
</evidence>
<dbReference type="RefSeq" id="WP_318779603.1">
    <property type="nucleotide sequence ID" value="NZ_JADBGG010000003.1"/>
</dbReference>
<dbReference type="PANTHER" id="PTHR30093">
    <property type="entry name" value="GENERAL SECRETION PATHWAY PROTEIN G"/>
    <property type="match status" value="1"/>
</dbReference>
<keyword evidence="2" id="KW-0488">Methylation</keyword>
<evidence type="ECO:0000256" key="6">
    <source>
        <dbReference type="SAM" id="Phobius"/>
    </source>
</evidence>
<evidence type="ECO:0000313" key="7">
    <source>
        <dbReference type="EMBL" id="MBE1423878.1"/>
    </source>
</evidence>
<protein>
    <submittedName>
        <fullName evidence="7">Type IV pilus assembly protein PilA</fullName>
    </submittedName>
</protein>
<dbReference type="Pfam" id="PF07963">
    <property type="entry name" value="N_methyl"/>
    <property type="match status" value="1"/>
</dbReference>
<dbReference type="InterPro" id="IPR045584">
    <property type="entry name" value="Pilin-like"/>
</dbReference>
<name>A0ABR9GZK2_9BACT</name>
<evidence type="ECO:0000256" key="4">
    <source>
        <dbReference type="ARBA" id="ARBA00022989"/>
    </source>
</evidence>
<dbReference type="EMBL" id="JADBGG010000003">
    <property type="protein sequence ID" value="MBE1423878.1"/>
    <property type="molecule type" value="Genomic_DNA"/>
</dbReference>
<keyword evidence="4 6" id="KW-1133">Transmembrane helix</keyword>
<organism evidence="7 8">
    <name type="scientific">Desulfomicrobium macestii</name>
    <dbReference type="NCBI Taxonomy" id="90731"/>
    <lineage>
        <taxon>Bacteria</taxon>
        <taxon>Pseudomonadati</taxon>
        <taxon>Thermodesulfobacteriota</taxon>
        <taxon>Desulfovibrionia</taxon>
        <taxon>Desulfovibrionales</taxon>
        <taxon>Desulfomicrobiaceae</taxon>
        <taxon>Desulfomicrobium</taxon>
    </lineage>
</organism>
<evidence type="ECO:0000256" key="2">
    <source>
        <dbReference type="ARBA" id="ARBA00022481"/>
    </source>
</evidence>
<dbReference type="Proteomes" id="UP000639010">
    <property type="component" value="Unassembled WGS sequence"/>
</dbReference>
<dbReference type="PANTHER" id="PTHR30093:SF44">
    <property type="entry name" value="TYPE II SECRETION SYSTEM CORE PROTEIN G"/>
    <property type="match status" value="1"/>
</dbReference>
<dbReference type="PROSITE" id="PS00409">
    <property type="entry name" value="PROKAR_NTER_METHYL"/>
    <property type="match status" value="1"/>
</dbReference>
<dbReference type="SUPFAM" id="SSF54523">
    <property type="entry name" value="Pili subunits"/>
    <property type="match status" value="1"/>
</dbReference>
<keyword evidence="3 6" id="KW-0812">Transmembrane</keyword>
<proteinExistence type="predicted"/>
<sequence>MNRFRKNEKGFTLVELLIVVAIIGILAAIAIPQFTKYKKNAAVQGCNSDLRNCMNEMAAQFANNSAVQAFNCSDLAGNGLNATEVSIDEDTGEIDFVAGRVGTGQYGGFTATPALVDQRANCTIN</sequence>
<keyword evidence="5 6" id="KW-0472">Membrane</keyword>
<evidence type="ECO:0000256" key="5">
    <source>
        <dbReference type="ARBA" id="ARBA00023136"/>
    </source>
</evidence>
<evidence type="ECO:0000256" key="3">
    <source>
        <dbReference type="ARBA" id="ARBA00022692"/>
    </source>
</evidence>
<comment type="subcellular location">
    <subcellularLocation>
        <location evidence="1">Membrane</location>
        <topology evidence="1">Single-pass membrane protein</topology>
    </subcellularLocation>
</comment>
<gene>
    <name evidence="7" type="ORF">H4684_000502</name>
</gene>
<dbReference type="Gene3D" id="3.30.700.10">
    <property type="entry name" value="Glycoprotein, Type 4 Pilin"/>
    <property type="match status" value="1"/>
</dbReference>
<reference evidence="7 8" key="1">
    <citation type="submission" date="2020-10" db="EMBL/GenBank/DDBJ databases">
        <title>Genomic Encyclopedia of Type Strains, Phase IV (KMG-IV): sequencing the most valuable type-strain genomes for metagenomic binning, comparative biology and taxonomic classification.</title>
        <authorList>
            <person name="Goeker M."/>
        </authorList>
    </citation>
    <scope>NUCLEOTIDE SEQUENCE [LARGE SCALE GENOMIC DNA]</scope>
    <source>
        <strain evidence="7 8">DSM 4194</strain>
    </source>
</reference>
<dbReference type="InterPro" id="IPR012902">
    <property type="entry name" value="N_methyl_site"/>
</dbReference>
<dbReference type="NCBIfam" id="TIGR02532">
    <property type="entry name" value="IV_pilin_GFxxxE"/>
    <property type="match status" value="1"/>
</dbReference>